<dbReference type="PANTHER" id="PTHR13370">
    <property type="entry name" value="RNA METHYLASE-RELATED"/>
    <property type="match status" value="1"/>
</dbReference>
<dbReference type="PANTHER" id="PTHR13370:SF3">
    <property type="entry name" value="TRNA (GUANINE(10)-N2)-METHYLTRANSFERASE HOMOLOG"/>
    <property type="match status" value="1"/>
</dbReference>
<reference evidence="6" key="1">
    <citation type="submission" date="2021-10" db="EMBL/GenBank/DDBJ databases">
        <title>Complete genome sequences of five Ralstonia solancearum strains isolated from sunflower.</title>
        <authorList>
            <person name="She X."/>
            <person name="He Z."/>
        </authorList>
    </citation>
    <scope>NUCLEOTIDE SEQUENCE</scope>
    <source>
        <strain evidence="6">RS638</strain>
    </source>
</reference>
<name>A0ABY6NFM6_RALSL</name>
<keyword evidence="2" id="KW-0489">Methyltransferase</keyword>
<dbReference type="Pfam" id="PF01555">
    <property type="entry name" value="N6_N4_Mtase"/>
    <property type="match status" value="1"/>
</dbReference>
<dbReference type="PROSITE" id="PS00092">
    <property type="entry name" value="N6_MTASE"/>
    <property type="match status" value="1"/>
</dbReference>
<dbReference type="InterPro" id="IPR029063">
    <property type="entry name" value="SAM-dependent_MTases_sf"/>
</dbReference>
<dbReference type="InterPro" id="IPR002052">
    <property type="entry name" value="DNA_methylase_N6_adenine_CS"/>
</dbReference>
<dbReference type="SUPFAM" id="SSF53335">
    <property type="entry name" value="S-adenosyl-L-methionine-dependent methyltransferases"/>
    <property type="match status" value="1"/>
</dbReference>
<keyword evidence="3" id="KW-0808">Transferase</keyword>
<feature type="domain" description="DNA methylase N-4/N-6" evidence="5">
    <location>
        <begin position="36"/>
        <end position="245"/>
    </location>
</feature>
<protein>
    <recommendedName>
        <fullName evidence="4">Methyltransferase</fullName>
        <ecNumber evidence="4">2.1.1.-</ecNumber>
    </recommendedName>
</protein>
<evidence type="ECO:0000256" key="1">
    <source>
        <dbReference type="ARBA" id="ARBA00006594"/>
    </source>
</evidence>
<dbReference type="InterPro" id="IPR001091">
    <property type="entry name" value="RM_Methyltransferase"/>
</dbReference>
<comment type="similarity">
    <text evidence="1 4">Belongs to the N(4)/N(6)-methyltransferase family.</text>
</comment>
<dbReference type="PRINTS" id="PR00508">
    <property type="entry name" value="S21N4MTFRASE"/>
</dbReference>
<gene>
    <name evidence="6" type="ORF">LH706_06650</name>
</gene>
<evidence type="ECO:0000256" key="3">
    <source>
        <dbReference type="ARBA" id="ARBA00022679"/>
    </source>
</evidence>
<organism evidence="6">
    <name type="scientific">Ralstonia solanacearum</name>
    <name type="common">Pseudomonas solanacearum</name>
    <dbReference type="NCBI Taxonomy" id="305"/>
    <lineage>
        <taxon>Bacteria</taxon>
        <taxon>Pseudomonadati</taxon>
        <taxon>Pseudomonadota</taxon>
        <taxon>Betaproteobacteria</taxon>
        <taxon>Burkholderiales</taxon>
        <taxon>Burkholderiaceae</taxon>
        <taxon>Ralstonia</taxon>
        <taxon>Ralstonia solanacearum species complex</taxon>
    </lineage>
</organism>
<accession>A0ABY6NFM6</accession>
<evidence type="ECO:0000256" key="2">
    <source>
        <dbReference type="ARBA" id="ARBA00022603"/>
    </source>
</evidence>
<dbReference type="Gene3D" id="3.40.50.150">
    <property type="entry name" value="Vaccinia Virus protein VP39"/>
    <property type="match status" value="1"/>
</dbReference>
<dbReference type="EMBL" id="CP085043">
    <property type="protein sequence ID" value="UZF16115.1"/>
    <property type="molecule type" value="Genomic_DNA"/>
</dbReference>
<evidence type="ECO:0000256" key="4">
    <source>
        <dbReference type="RuleBase" id="RU362026"/>
    </source>
</evidence>
<evidence type="ECO:0000259" key="5">
    <source>
        <dbReference type="Pfam" id="PF01555"/>
    </source>
</evidence>
<dbReference type="InterPro" id="IPR002941">
    <property type="entry name" value="DNA_methylase_N4/N6"/>
</dbReference>
<sequence>MNAKNKQNDYLNQYLKQGVINQDSLVGMSNLPDSCIDLVLTDPPYGIATKGKLTKSGGKIVSTSQAWGNDFQDAWEDMNAYWGWFKPYVAQFHRVMKDGASCILFLDRKYTGLITYLIEQEFDLSFKNKLYFKKVNPVPGITKLNYRSSIEEAIWFTKGKGYTFNFGPQKEMTQCYEGSIGKKTTKHPTEKYSWMIDPLVKNHTNPHGLILDAFAGSGSTIVSAWKQRRKAIGFEKNKEFFKMAQARCDQVQQEIQRKIEEEPHAQALLLEAA</sequence>
<evidence type="ECO:0000313" key="6">
    <source>
        <dbReference type="EMBL" id="UZF16115.1"/>
    </source>
</evidence>
<dbReference type="EC" id="2.1.1.-" evidence="4"/>
<proteinExistence type="inferred from homology"/>